<name>A0A1G2S8D5_9BACT</name>
<dbReference type="AlphaFoldDB" id="A0A1G2S8D5"/>
<dbReference type="EMBL" id="MHUT01000009">
    <property type="protein sequence ID" value="OHA81360.1"/>
    <property type="molecule type" value="Genomic_DNA"/>
</dbReference>
<evidence type="ECO:0000313" key="2">
    <source>
        <dbReference type="Proteomes" id="UP000179118"/>
    </source>
</evidence>
<sequence>MTEENVIIEFSKKYLSKTSQENIGGYLADKKLTLAKLHLLSAVETLRIEEKISDDEATIVFQGLGIDGQRITPIVRRGRPRW</sequence>
<protein>
    <submittedName>
        <fullName evidence="1">Uncharacterized protein</fullName>
    </submittedName>
</protein>
<comment type="caution">
    <text evidence="1">The sequence shown here is derived from an EMBL/GenBank/DDBJ whole genome shotgun (WGS) entry which is preliminary data.</text>
</comment>
<dbReference type="Proteomes" id="UP000179118">
    <property type="component" value="Unassembled WGS sequence"/>
</dbReference>
<evidence type="ECO:0000313" key="1">
    <source>
        <dbReference type="EMBL" id="OHA81360.1"/>
    </source>
</evidence>
<organism evidence="1 2">
    <name type="scientific">Candidatus Yonathbacteria bacterium RIFCSPHIGHO2_02_FULL_44_14</name>
    <dbReference type="NCBI Taxonomy" id="1802724"/>
    <lineage>
        <taxon>Bacteria</taxon>
        <taxon>Candidatus Yonathiibacteriota</taxon>
    </lineage>
</organism>
<reference evidence="1 2" key="1">
    <citation type="journal article" date="2016" name="Nat. Commun.">
        <title>Thousands of microbial genomes shed light on interconnected biogeochemical processes in an aquifer system.</title>
        <authorList>
            <person name="Anantharaman K."/>
            <person name="Brown C.T."/>
            <person name="Hug L.A."/>
            <person name="Sharon I."/>
            <person name="Castelle C.J."/>
            <person name="Probst A.J."/>
            <person name="Thomas B.C."/>
            <person name="Singh A."/>
            <person name="Wilkins M.J."/>
            <person name="Karaoz U."/>
            <person name="Brodie E.L."/>
            <person name="Williams K.H."/>
            <person name="Hubbard S.S."/>
            <person name="Banfield J.F."/>
        </authorList>
    </citation>
    <scope>NUCLEOTIDE SEQUENCE [LARGE SCALE GENOMIC DNA]</scope>
</reference>
<accession>A0A1G2S8D5</accession>
<gene>
    <name evidence="1" type="ORF">A3D51_02185</name>
</gene>
<proteinExistence type="predicted"/>